<evidence type="ECO:0000313" key="1">
    <source>
        <dbReference type="EMBL" id="AFK17114.1"/>
    </source>
</evidence>
<dbReference type="Proteomes" id="UP000006465">
    <property type="component" value="Chromosome"/>
</dbReference>
<proteinExistence type="predicted"/>
<gene>
    <name evidence="1" type="ORF">CP258_07585</name>
</gene>
<dbReference type="AlphaFoldDB" id="A0AAU8PP37"/>
<dbReference type="EMBL" id="CP003540">
    <property type="protein sequence ID" value="AFK17114.1"/>
    <property type="molecule type" value="Genomic_DNA"/>
</dbReference>
<accession>A0AAU8PP37</accession>
<organism evidence="1 2">
    <name type="scientific">Corynebacterium pseudotuberculosis 258</name>
    <dbReference type="NCBI Taxonomy" id="1168865"/>
    <lineage>
        <taxon>Bacteria</taxon>
        <taxon>Bacillati</taxon>
        <taxon>Actinomycetota</taxon>
        <taxon>Actinomycetes</taxon>
        <taxon>Mycobacteriales</taxon>
        <taxon>Corynebacteriaceae</taxon>
        <taxon>Corynebacterium</taxon>
    </lineage>
</organism>
<reference evidence="1 2" key="1">
    <citation type="journal article" date="2013" name="J. Biotechnol.">
        <title>Genome sequence of Corynebacterium pseudotuberculosis biovar equi strain 258 and prediction of antigenic targets to improve biotechnological vaccine production.</title>
        <authorList>
            <person name="Soares S.C."/>
            <person name="Trost E."/>
            <person name="Ramos R.T."/>
            <person name="Carneiro A.R."/>
            <person name="Santos A.R."/>
            <person name="Pinto A.C."/>
            <person name="Barbosa E."/>
            <person name="Aburjaile F."/>
            <person name="Ali A."/>
            <person name="Diniz C.A."/>
            <person name="Hassan S.S."/>
            <person name="Fiaux K."/>
            <person name="Guimaraes L.C."/>
            <person name="Bakhtiar S.M."/>
            <person name="Pereira U."/>
            <person name="Almeida S.S."/>
            <person name="Abreu V.A."/>
            <person name="Rocha F.S."/>
            <person name="Dorella F.A."/>
            <person name="Miyoshi A."/>
            <person name="Silva A."/>
            <person name="Azevedo V."/>
            <person name="Tauch A."/>
        </authorList>
    </citation>
    <scope>NUCLEOTIDE SEQUENCE [LARGE SCALE GENOMIC DNA]</scope>
    <source>
        <strain evidence="1 2">258</strain>
    </source>
</reference>
<sequence>MPRKSFVLDRDVTAIMTDAAIKGYTPENMEFLCPSFTQLRPYISLYKARLHTIVASAPPPVYRGWLGYSLTNDLTPTEVLPHTLHHIRNFLDVLPYAADLSLLQYTSNQRYEYSGKSPALPIFFRRTSDACSGISQEDALAIRRIHLPRPHTSDSFTLLQVLTLSYGCCCALIHPQGIVSVFGTASQVFRTIEAFTVLCDKGRRLLRRFEPPTSNQAYVQSFYTAFALGIHQRISLPLAPDQLRCRLSIWNWISHGPVFSRALEDFYAFALPHKSITRDSVGNKDGRMAAEIVCLADALIWCDCLTCTTGLQDE</sequence>
<protein>
    <submittedName>
        <fullName evidence="1">Uncharacterized protein</fullName>
    </submittedName>
</protein>
<evidence type="ECO:0000313" key="2">
    <source>
        <dbReference type="Proteomes" id="UP000006465"/>
    </source>
</evidence>
<dbReference type="KEGG" id="coe:CP258_07585"/>
<dbReference type="RefSeq" id="WP_014367379.1">
    <property type="nucleotide sequence ID" value="NC_017945.3"/>
</dbReference>
<name>A0AAU8PP37_CORPS</name>